<reference evidence="2" key="2">
    <citation type="submission" date="2020-09" db="EMBL/GenBank/DDBJ databases">
        <authorList>
            <person name="Sun Q."/>
            <person name="Ohkuma M."/>
        </authorList>
    </citation>
    <scope>NUCLEOTIDE SEQUENCE</scope>
    <source>
        <strain evidence="2">JCM 15325</strain>
    </source>
</reference>
<name>A0A917S7S1_9BACL</name>
<dbReference type="SUPFAM" id="SSF46785">
    <property type="entry name" value="Winged helix' DNA-binding domain"/>
    <property type="match status" value="1"/>
</dbReference>
<dbReference type="RefSeq" id="WP_188804281.1">
    <property type="nucleotide sequence ID" value="NZ_BMOK01000014.1"/>
</dbReference>
<dbReference type="Proteomes" id="UP000654670">
    <property type="component" value="Unassembled WGS sequence"/>
</dbReference>
<feature type="domain" description="Transcription regulator PadR N-terminal" evidence="1">
    <location>
        <begin position="16"/>
        <end position="89"/>
    </location>
</feature>
<evidence type="ECO:0000313" key="3">
    <source>
        <dbReference type="Proteomes" id="UP000654670"/>
    </source>
</evidence>
<reference evidence="2" key="1">
    <citation type="journal article" date="2014" name="Int. J. Syst. Evol. Microbiol.">
        <title>Complete genome sequence of Corynebacterium casei LMG S-19264T (=DSM 44701T), isolated from a smear-ripened cheese.</title>
        <authorList>
            <consortium name="US DOE Joint Genome Institute (JGI-PGF)"/>
            <person name="Walter F."/>
            <person name="Albersmeier A."/>
            <person name="Kalinowski J."/>
            <person name="Ruckert C."/>
        </authorList>
    </citation>
    <scope>NUCLEOTIDE SEQUENCE</scope>
    <source>
        <strain evidence="2">JCM 15325</strain>
    </source>
</reference>
<dbReference type="PANTHER" id="PTHR33169">
    <property type="entry name" value="PADR-FAMILY TRANSCRIPTIONAL REGULATOR"/>
    <property type="match status" value="1"/>
</dbReference>
<dbReference type="InterPro" id="IPR052509">
    <property type="entry name" value="Metal_resp_DNA-bind_regulator"/>
</dbReference>
<proteinExistence type="predicted"/>
<dbReference type="EMBL" id="BMOK01000014">
    <property type="protein sequence ID" value="GGL61762.1"/>
    <property type="molecule type" value="Genomic_DNA"/>
</dbReference>
<dbReference type="Gene3D" id="1.10.10.10">
    <property type="entry name" value="Winged helix-like DNA-binding domain superfamily/Winged helix DNA-binding domain"/>
    <property type="match status" value="1"/>
</dbReference>
<dbReference type="AlphaFoldDB" id="A0A917S7S1"/>
<sequence>MNVSKDLIAASAVPLILAILKQGDSYGYSIIKKVKELSGNELVWSEGMLYPVLHRLEDQNLIQSYWRNSETGRRRKYYTIKDDGLKELELQKKQWDMVHSALSKTWQKLNQE</sequence>
<dbReference type="InterPro" id="IPR036388">
    <property type="entry name" value="WH-like_DNA-bd_sf"/>
</dbReference>
<evidence type="ECO:0000313" key="2">
    <source>
        <dbReference type="EMBL" id="GGL61762.1"/>
    </source>
</evidence>
<protein>
    <submittedName>
        <fullName evidence="2">PadR family transcriptional regulator</fullName>
    </submittedName>
</protein>
<dbReference type="PANTHER" id="PTHR33169:SF25">
    <property type="entry name" value="DNA-BINDING PROTEIN YIZB-RELATED"/>
    <property type="match status" value="1"/>
</dbReference>
<keyword evidence="3" id="KW-1185">Reference proteome</keyword>
<dbReference type="InterPro" id="IPR036390">
    <property type="entry name" value="WH_DNA-bd_sf"/>
</dbReference>
<dbReference type="InterPro" id="IPR005149">
    <property type="entry name" value="Tscrpt_reg_PadR_N"/>
</dbReference>
<dbReference type="Pfam" id="PF03551">
    <property type="entry name" value="PadR"/>
    <property type="match status" value="1"/>
</dbReference>
<accession>A0A917S7S1</accession>
<comment type="caution">
    <text evidence="2">The sequence shown here is derived from an EMBL/GenBank/DDBJ whole genome shotgun (WGS) entry which is preliminary data.</text>
</comment>
<organism evidence="2 3">
    <name type="scientific">Sporolactobacillus putidus</name>
    <dbReference type="NCBI Taxonomy" id="492735"/>
    <lineage>
        <taxon>Bacteria</taxon>
        <taxon>Bacillati</taxon>
        <taxon>Bacillota</taxon>
        <taxon>Bacilli</taxon>
        <taxon>Bacillales</taxon>
        <taxon>Sporolactobacillaceae</taxon>
        <taxon>Sporolactobacillus</taxon>
    </lineage>
</organism>
<gene>
    <name evidence="2" type="ORF">GCM10007968_27170</name>
</gene>
<evidence type="ECO:0000259" key="1">
    <source>
        <dbReference type="Pfam" id="PF03551"/>
    </source>
</evidence>